<organism evidence="3 5">
    <name type="scientific">Carassius auratus</name>
    <name type="common">Goldfish</name>
    <dbReference type="NCBI Taxonomy" id="7957"/>
    <lineage>
        <taxon>Eukaryota</taxon>
        <taxon>Metazoa</taxon>
        <taxon>Chordata</taxon>
        <taxon>Craniata</taxon>
        <taxon>Vertebrata</taxon>
        <taxon>Euteleostomi</taxon>
        <taxon>Actinopterygii</taxon>
        <taxon>Neopterygii</taxon>
        <taxon>Teleostei</taxon>
        <taxon>Ostariophysi</taxon>
        <taxon>Cypriniformes</taxon>
        <taxon>Cyprinidae</taxon>
        <taxon>Cyprininae</taxon>
        <taxon>Carassius</taxon>
    </lineage>
</organism>
<evidence type="ECO:0000313" key="4">
    <source>
        <dbReference type="RefSeq" id="XP_026052911.1"/>
    </source>
</evidence>
<dbReference type="GeneID" id="113039294"/>
<name>A0A6P6J3M3_CARAU</name>
<dbReference type="Gene3D" id="2.60.40.10">
    <property type="entry name" value="Immunoglobulins"/>
    <property type="match status" value="3"/>
</dbReference>
<dbReference type="OrthoDB" id="8775877at2759"/>
<feature type="domain" description="Immunoglobulin" evidence="2">
    <location>
        <begin position="127"/>
        <end position="226"/>
    </location>
</feature>
<dbReference type="RefSeq" id="XP_026052912.1">
    <property type="nucleotide sequence ID" value="XM_026197127.1"/>
</dbReference>
<dbReference type="KEGG" id="caua:113039294"/>
<proteinExistence type="predicted"/>
<sequence length="333" mass="38242">MREMAIKLVLFCLCFWRLDDVFGQETKLMKPGDSVTLNSGLTEMKDDDQIQWMFRSGKENALIAEINVRADSMTVYEDVLDGRFRNRLKLNNQTGSLTITNSRNEHTGLYELLTKSVMKRFFLSIIDEISMKEGDSVTLNSDLTEMKDDNVIQWRFGNENTLIAEINKQTDSMTVYDDVLDGRFRNRLKLNNQTGSLTITNTTTEHAGAYELDINNEKKRFLLAVYDEISVKEGDSLTINSGRTEITTGEMFFWLYMNEITFIAGINPWVNNITVYDDVLDGRFRDRLKLDYQTGSLTITNITTQHAGRYVFLTERGPIIRLLEALSVSVYGE</sequence>
<feature type="signal peptide" evidence="1">
    <location>
        <begin position="1"/>
        <end position="23"/>
    </location>
</feature>
<evidence type="ECO:0000313" key="3">
    <source>
        <dbReference type="Proteomes" id="UP000515129"/>
    </source>
</evidence>
<feature type="domain" description="Immunoglobulin" evidence="2">
    <location>
        <begin position="24"/>
        <end position="126"/>
    </location>
</feature>
<evidence type="ECO:0000256" key="1">
    <source>
        <dbReference type="SAM" id="SignalP"/>
    </source>
</evidence>
<dbReference type="InterPro" id="IPR003599">
    <property type="entry name" value="Ig_sub"/>
</dbReference>
<keyword evidence="3" id="KW-1185">Reference proteome</keyword>
<keyword evidence="1" id="KW-0732">Signal</keyword>
<feature type="domain" description="Immunoglobulin" evidence="2">
    <location>
        <begin position="227"/>
        <end position="331"/>
    </location>
</feature>
<evidence type="ECO:0000259" key="2">
    <source>
        <dbReference type="SMART" id="SM00409"/>
    </source>
</evidence>
<dbReference type="SUPFAM" id="SSF48726">
    <property type="entry name" value="Immunoglobulin"/>
    <property type="match status" value="3"/>
</dbReference>
<evidence type="ECO:0000313" key="5">
    <source>
        <dbReference type="RefSeq" id="XP_026052912.1"/>
    </source>
</evidence>
<dbReference type="Proteomes" id="UP000515129">
    <property type="component" value="Chromosome 22"/>
</dbReference>
<dbReference type="AlphaFoldDB" id="A0A6P6J3M3"/>
<reference evidence="4 5" key="1">
    <citation type="submission" date="2025-04" db="UniProtKB">
        <authorList>
            <consortium name="RefSeq"/>
        </authorList>
    </citation>
    <scope>IDENTIFICATION</scope>
    <source>
        <strain evidence="4 5">Wakin</strain>
        <tissue evidence="4 5">Muscle</tissue>
    </source>
</reference>
<dbReference type="FunFam" id="2.60.40.10:FF:002431">
    <property type="entry name" value="Si:ch211-222k6.3"/>
    <property type="match status" value="1"/>
</dbReference>
<dbReference type="Pfam" id="PF07686">
    <property type="entry name" value="V-set"/>
    <property type="match status" value="1"/>
</dbReference>
<dbReference type="InterPro" id="IPR036179">
    <property type="entry name" value="Ig-like_dom_sf"/>
</dbReference>
<dbReference type="RefSeq" id="XP_026052911.1">
    <property type="nucleotide sequence ID" value="XM_026197126.1"/>
</dbReference>
<dbReference type="PANTHER" id="PTHR21063">
    <property type="entry name" value="LFA-3"/>
    <property type="match status" value="1"/>
</dbReference>
<protein>
    <submittedName>
        <fullName evidence="4 5">Uncharacterized protein LOC113039294</fullName>
    </submittedName>
</protein>
<feature type="chain" id="PRO_5044649707" evidence="1">
    <location>
        <begin position="24"/>
        <end position="333"/>
    </location>
</feature>
<dbReference type="SMART" id="SM00409">
    <property type="entry name" value="IG"/>
    <property type="match status" value="3"/>
</dbReference>
<dbReference type="InterPro" id="IPR013783">
    <property type="entry name" value="Ig-like_fold"/>
</dbReference>
<dbReference type="InterPro" id="IPR013106">
    <property type="entry name" value="Ig_V-set"/>
</dbReference>
<gene>
    <name evidence="4 5" type="primary">LOC113039294</name>
</gene>
<accession>A0A6P6J3M3</accession>
<dbReference type="PANTHER" id="PTHR21063:SF4">
    <property type="entry name" value="CD48 ANTIGEN-RELATED"/>
    <property type="match status" value="1"/>
</dbReference>